<dbReference type="AlphaFoldDB" id="A0A1I4Z130"/>
<dbReference type="Proteomes" id="UP000198867">
    <property type="component" value="Unassembled WGS sequence"/>
</dbReference>
<organism evidence="2 3">
    <name type="scientific">Mycetocola miduiensis</name>
    <dbReference type="NCBI Taxonomy" id="995034"/>
    <lineage>
        <taxon>Bacteria</taxon>
        <taxon>Bacillati</taxon>
        <taxon>Actinomycetota</taxon>
        <taxon>Actinomycetes</taxon>
        <taxon>Micrococcales</taxon>
        <taxon>Microbacteriaceae</taxon>
        <taxon>Mycetocola</taxon>
    </lineage>
</organism>
<sequence length="99" mass="11101">MHRRRASASQGSRVAPSEGSHGQRKTRRSVTLRRILAKSALSLSLVRDRKRPLIRLLCCGVGSTYDLNVAVSNHHMARFHELRSDTDICTAPIRLKAIQ</sequence>
<evidence type="ECO:0000256" key="1">
    <source>
        <dbReference type="SAM" id="MobiDB-lite"/>
    </source>
</evidence>
<proteinExistence type="predicted"/>
<evidence type="ECO:0000313" key="3">
    <source>
        <dbReference type="Proteomes" id="UP000198867"/>
    </source>
</evidence>
<evidence type="ECO:0000313" key="2">
    <source>
        <dbReference type="EMBL" id="SFN43971.1"/>
    </source>
</evidence>
<keyword evidence="3" id="KW-1185">Reference proteome</keyword>
<protein>
    <submittedName>
        <fullName evidence="2">Uncharacterized protein</fullName>
    </submittedName>
</protein>
<name>A0A1I4Z130_9MICO</name>
<gene>
    <name evidence="2" type="ORF">SAMN05216219_0659</name>
</gene>
<dbReference type="EMBL" id="FOVM01000001">
    <property type="protein sequence ID" value="SFN43971.1"/>
    <property type="molecule type" value="Genomic_DNA"/>
</dbReference>
<accession>A0A1I4Z130</accession>
<feature type="region of interest" description="Disordered" evidence="1">
    <location>
        <begin position="1"/>
        <end position="29"/>
    </location>
</feature>
<dbReference type="STRING" id="995034.SAMN05216219_0659"/>
<reference evidence="3" key="1">
    <citation type="submission" date="2016-10" db="EMBL/GenBank/DDBJ databases">
        <authorList>
            <person name="Varghese N."/>
            <person name="Submissions S."/>
        </authorList>
    </citation>
    <scope>NUCLEOTIDE SEQUENCE [LARGE SCALE GENOMIC DNA]</scope>
    <source>
        <strain evidence="3">CGMCC 1.11101</strain>
    </source>
</reference>